<keyword evidence="3" id="KW-1185">Reference proteome</keyword>
<dbReference type="HOGENOM" id="CLU_177957_0_0_1"/>
<reference evidence="2 3" key="2">
    <citation type="journal article" date="2012" name="PLoS Pathog.">
        <title>Diverse lifestyles and strategies of plant pathogenesis encoded in the genomes of eighteen Dothideomycetes fungi.</title>
        <authorList>
            <person name="Ohm R.A."/>
            <person name="Feau N."/>
            <person name="Henrissat B."/>
            <person name="Schoch C.L."/>
            <person name="Horwitz B.A."/>
            <person name="Barry K.W."/>
            <person name="Condon B.J."/>
            <person name="Copeland A.C."/>
            <person name="Dhillon B."/>
            <person name="Glaser F."/>
            <person name="Hesse C.N."/>
            <person name="Kosti I."/>
            <person name="LaButti K."/>
            <person name="Lindquist E.A."/>
            <person name="Lucas S."/>
            <person name="Salamov A.A."/>
            <person name="Bradshaw R.E."/>
            <person name="Ciuffetti L."/>
            <person name="Hamelin R.C."/>
            <person name="Kema G.H.J."/>
            <person name="Lawrence C."/>
            <person name="Scott J.A."/>
            <person name="Spatafora J.W."/>
            <person name="Turgeon B.G."/>
            <person name="de Wit P.J.G.M."/>
            <person name="Zhong S."/>
            <person name="Goodwin S.B."/>
            <person name="Grigoriev I.V."/>
        </authorList>
    </citation>
    <scope>NUCLEOTIDE SEQUENCE [LARGE SCALE GENOMIC DNA]</scope>
    <source>
        <strain evidence="3">NZE10 / CBS 128990</strain>
    </source>
</reference>
<dbReference type="PANTHER" id="PTHR35587:SF3">
    <property type="entry name" value="EXPRESSED PROTEIN"/>
    <property type="match status" value="1"/>
</dbReference>
<dbReference type="Proteomes" id="UP000016933">
    <property type="component" value="Unassembled WGS sequence"/>
</dbReference>
<accession>M2Y178</accession>
<evidence type="ECO:0000313" key="3">
    <source>
        <dbReference type="Proteomes" id="UP000016933"/>
    </source>
</evidence>
<organism evidence="2 3">
    <name type="scientific">Dothistroma septosporum (strain NZE10 / CBS 128990)</name>
    <name type="common">Red band needle blight fungus</name>
    <name type="synonym">Mycosphaerella pini</name>
    <dbReference type="NCBI Taxonomy" id="675120"/>
    <lineage>
        <taxon>Eukaryota</taxon>
        <taxon>Fungi</taxon>
        <taxon>Dikarya</taxon>
        <taxon>Ascomycota</taxon>
        <taxon>Pezizomycotina</taxon>
        <taxon>Dothideomycetes</taxon>
        <taxon>Dothideomycetidae</taxon>
        <taxon>Mycosphaerellales</taxon>
        <taxon>Mycosphaerellaceae</taxon>
        <taxon>Dothistroma</taxon>
    </lineage>
</organism>
<gene>
    <name evidence="2" type="ORF">DOTSEDRAFT_29239</name>
</gene>
<reference evidence="3" key="1">
    <citation type="journal article" date="2012" name="PLoS Genet.">
        <title>The genomes of the fungal plant pathogens Cladosporium fulvum and Dothistroma septosporum reveal adaptation to different hosts and lifestyles but also signatures of common ancestry.</title>
        <authorList>
            <person name="de Wit P.J.G.M."/>
            <person name="van der Burgt A."/>
            <person name="Oekmen B."/>
            <person name="Stergiopoulos I."/>
            <person name="Abd-Elsalam K.A."/>
            <person name="Aerts A.L."/>
            <person name="Bahkali A.H."/>
            <person name="Beenen H.G."/>
            <person name="Chettri P."/>
            <person name="Cox M.P."/>
            <person name="Datema E."/>
            <person name="de Vries R.P."/>
            <person name="Dhillon B."/>
            <person name="Ganley A.R."/>
            <person name="Griffiths S.A."/>
            <person name="Guo Y."/>
            <person name="Hamelin R.C."/>
            <person name="Henrissat B."/>
            <person name="Kabir M.S."/>
            <person name="Jashni M.K."/>
            <person name="Kema G."/>
            <person name="Klaubauf S."/>
            <person name="Lapidus A."/>
            <person name="Levasseur A."/>
            <person name="Lindquist E."/>
            <person name="Mehrabi R."/>
            <person name="Ohm R.A."/>
            <person name="Owen T.J."/>
            <person name="Salamov A."/>
            <person name="Schwelm A."/>
            <person name="Schijlen E."/>
            <person name="Sun H."/>
            <person name="van den Burg H.A."/>
            <person name="van Ham R.C.H.J."/>
            <person name="Zhang S."/>
            <person name="Goodwin S.B."/>
            <person name="Grigoriev I.V."/>
            <person name="Collemare J."/>
            <person name="Bradshaw R.E."/>
        </authorList>
    </citation>
    <scope>NUCLEOTIDE SEQUENCE [LARGE SCALE GENOMIC DNA]</scope>
    <source>
        <strain evidence="3">NZE10 / CBS 128990</strain>
    </source>
</reference>
<sequence>MSAVTDKAKGLTDNPTGAANNALAGTDSAKNDVAGGRKGETGTDGGPPVATPKKEEESSLKIHIKLDLDVDIHLTARIKGDITIGLL</sequence>
<feature type="region of interest" description="Disordered" evidence="1">
    <location>
        <begin position="1"/>
        <end position="58"/>
    </location>
</feature>
<dbReference type="PANTHER" id="PTHR35587">
    <property type="entry name" value="EXPRESSED PROTEIN"/>
    <property type="match status" value="1"/>
</dbReference>
<protein>
    <submittedName>
        <fullName evidence="2">Uncharacterized protein</fullName>
    </submittedName>
</protein>
<name>M2Y178_DOTSN</name>
<dbReference type="eggNOG" id="ENOG502T3T6">
    <property type="taxonomic scope" value="Eukaryota"/>
</dbReference>
<dbReference type="AlphaFoldDB" id="M2Y178"/>
<dbReference type="OrthoDB" id="2279190at2759"/>
<dbReference type="STRING" id="675120.M2Y178"/>
<feature type="compositionally biased region" description="Basic and acidic residues" evidence="1">
    <location>
        <begin position="1"/>
        <end position="10"/>
    </location>
</feature>
<dbReference type="EMBL" id="KB446546">
    <property type="protein sequence ID" value="EME39059.1"/>
    <property type="molecule type" value="Genomic_DNA"/>
</dbReference>
<proteinExistence type="predicted"/>
<evidence type="ECO:0000313" key="2">
    <source>
        <dbReference type="EMBL" id="EME39059.1"/>
    </source>
</evidence>
<evidence type="ECO:0000256" key="1">
    <source>
        <dbReference type="SAM" id="MobiDB-lite"/>
    </source>
</evidence>